<name>A0A7I4YVF7_HAECO</name>
<organism evidence="2 3">
    <name type="scientific">Haemonchus contortus</name>
    <name type="common">Barber pole worm</name>
    <dbReference type="NCBI Taxonomy" id="6289"/>
    <lineage>
        <taxon>Eukaryota</taxon>
        <taxon>Metazoa</taxon>
        <taxon>Ecdysozoa</taxon>
        <taxon>Nematoda</taxon>
        <taxon>Chromadorea</taxon>
        <taxon>Rhabditida</taxon>
        <taxon>Rhabditina</taxon>
        <taxon>Rhabditomorpha</taxon>
        <taxon>Strongyloidea</taxon>
        <taxon>Trichostrongylidae</taxon>
        <taxon>Haemonchus</taxon>
    </lineage>
</organism>
<dbReference type="Pfam" id="PF17303">
    <property type="entry name" value="DUF5352"/>
    <property type="match status" value="1"/>
</dbReference>
<dbReference type="OMA" id="CIQFDEF"/>
<reference evidence="3" key="1">
    <citation type="submission" date="2020-12" db="UniProtKB">
        <authorList>
            <consortium name="WormBaseParasite"/>
        </authorList>
    </citation>
    <scope>IDENTIFICATION</scope>
    <source>
        <strain evidence="3">MHco3</strain>
    </source>
</reference>
<evidence type="ECO:0000313" key="3">
    <source>
        <dbReference type="WBParaSite" id="HCON_00152800-00001"/>
    </source>
</evidence>
<dbReference type="AlphaFoldDB" id="A0A7I4YVF7"/>
<proteinExistence type="predicted"/>
<dbReference type="InterPro" id="IPR035274">
    <property type="entry name" value="DUF5352"/>
</dbReference>
<evidence type="ECO:0000313" key="2">
    <source>
        <dbReference type="Proteomes" id="UP000025227"/>
    </source>
</evidence>
<protein>
    <submittedName>
        <fullName evidence="3">NIM-2 protein</fullName>
    </submittedName>
</protein>
<feature type="signal peptide" evidence="1">
    <location>
        <begin position="1"/>
        <end position="16"/>
    </location>
</feature>
<keyword evidence="2" id="KW-1185">Reference proteome</keyword>
<dbReference type="WBParaSite" id="HCON_00152800-00001">
    <property type="protein sequence ID" value="HCON_00152800-00001"/>
    <property type="gene ID" value="HCON_00152800"/>
</dbReference>
<keyword evidence="1" id="KW-0732">Signal</keyword>
<feature type="chain" id="PRO_5029521670" evidence="1">
    <location>
        <begin position="17"/>
        <end position="192"/>
    </location>
</feature>
<sequence length="192" mass="21278">MLKESVILLCIGFTAANICNDGTGTWAFSLVDGVTDFAYGGVQLNNKYNCFEGCLNTQTAVQDFKVALNGTVPPTASMPMVKQRKLGPRANRLARVKKMQESDEDPNEETCADPQLRTDVANAINKVTDHSCKGIVKALLFNLNRPGWAVNCVDFNELAMGSYLRDYNFCEYEAVVGQDLYWIRMAKIDTSN</sequence>
<evidence type="ECO:0000256" key="1">
    <source>
        <dbReference type="SAM" id="SignalP"/>
    </source>
</evidence>
<dbReference type="Proteomes" id="UP000025227">
    <property type="component" value="Unplaced"/>
</dbReference>
<accession>A0A7I4YVF7</accession>
<dbReference type="OrthoDB" id="5791936at2759"/>